<evidence type="ECO:0000259" key="6">
    <source>
        <dbReference type="Pfam" id="PF03816"/>
    </source>
</evidence>
<protein>
    <submittedName>
        <fullName evidence="7">LytR family transcriptional regulator</fullName>
    </submittedName>
</protein>
<keyword evidence="3" id="KW-0735">Signal-anchor</keyword>
<evidence type="ECO:0000313" key="8">
    <source>
        <dbReference type="Proteomes" id="UP000501076"/>
    </source>
</evidence>
<evidence type="ECO:0000256" key="1">
    <source>
        <dbReference type="ARBA" id="ARBA00006068"/>
    </source>
</evidence>
<dbReference type="InterPro" id="IPR004474">
    <property type="entry name" value="LytR_CpsA_psr"/>
</dbReference>
<keyword evidence="7" id="KW-0614">Plasmid</keyword>
<dbReference type="Gene3D" id="3.40.630.190">
    <property type="entry name" value="LCP protein"/>
    <property type="match status" value="1"/>
</dbReference>
<dbReference type="EMBL" id="CP045273">
    <property type="protein sequence ID" value="QJX80859.1"/>
    <property type="molecule type" value="Genomic_DNA"/>
</dbReference>
<dbReference type="RefSeq" id="WP_171778858.1">
    <property type="nucleotide sequence ID" value="NZ_CP045273.1"/>
</dbReference>
<dbReference type="GO" id="GO:0071555">
    <property type="term" value="P:cell wall organization"/>
    <property type="evidence" value="ECO:0007669"/>
    <property type="project" value="UniProtKB-KW"/>
</dbReference>
<reference evidence="7 8" key="1">
    <citation type="submission" date="2019-10" db="EMBL/GenBank/DDBJ databases">
        <title>Complete genome sequences for adaption low water activity.</title>
        <authorList>
            <person name="Zhao L."/>
            <person name="Zhong J."/>
        </authorList>
    </citation>
    <scope>NUCLEOTIDE SEQUENCE [LARGE SCALE GENOMIC DNA]</scope>
    <source>
        <strain evidence="7 8">FDU301</strain>
        <plasmid evidence="8">pfdu301a</plasmid>
    </source>
</reference>
<dbReference type="InterPro" id="IPR050922">
    <property type="entry name" value="LytR/CpsA/Psr_CW_biosynth"/>
</dbReference>
<evidence type="ECO:0000256" key="4">
    <source>
        <dbReference type="ARBA" id="ARBA00022989"/>
    </source>
</evidence>
<proteinExistence type="inferred from homology"/>
<evidence type="ECO:0000313" key="7">
    <source>
        <dbReference type="EMBL" id="QJX80859.1"/>
    </source>
</evidence>
<evidence type="ECO:0000256" key="3">
    <source>
        <dbReference type="ARBA" id="ARBA00022968"/>
    </source>
</evidence>
<dbReference type="Proteomes" id="UP000501076">
    <property type="component" value="Plasmid pFDU301A"/>
</dbReference>
<dbReference type="AlphaFoldDB" id="A0A6M6E6T5"/>
<keyword evidence="5" id="KW-0472">Membrane</keyword>
<dbReference type="PANTHER" id="PTHR33392">
    <property type="entry name" value="POLYISOPRENYL-TEICHOIC ACID--PEPTIDOGLYCAN TEICHOIC ACID TRANSFERASE TAGU"/>
    <property type="match status" value="1"/>
</dbReference>
<sequence>MKLLGFLKFILSVFFFGVLLYGGYYVFDQYVWKMIHPDPTVEEQFVQEVGKISNIEHFQDNVNLDSKKPFAMLLLGVDGDSFTSNRSDTIMVAAVDPKNSKVSLLSIPRDLRVEIPGKEGHDKINAAFARGGVDLTAKTIEETFGIHTDYYATINFKGFQEMVDAIGGLDIDVEKDLTFSDRITRTQFSLEKGQQTLNGIQALNYARFRKDGEGDFGRMRRQQQVIRAIVDQTITFRNIPKMVDIIQVVDKNFNSNVSFKDLGLLALKMRNLNGDNIQTIKLDAGTDMINGVSYVTASDDAIQQAAQQVFNVLDQTSN</sequence>
<dbReference type="PANTHER" id="PTHR33392:SF6">
    <property type="entry name" value="POLYISOPRENYL-TEICHOIC ACID--PEPTIDOGLYCAN TEICHOIC ACID TRANSFERASE TAGU"/>
    <property type="match status" value="1"/>
</dbReference>
<dbReference type="NCBIfam" id="TIGR00350">
    <property type="entry name" value="lytR_cpsA_psr"/>
    <property type="match status" value="1"/>
</dbReference>
<evidence type="ECO:0000256" key="2">
    <source>
        <dbReference type="ARBA" id="ARBA00022692"/>
    </source>
</evidence>
<keyword evidence="4 5" id="KW-1133">Transmembrane helix</keyword>
<geneLocation type="plasmid" evidence="8">
    <name>pfdu301a</name>
</geneLocation>
<feature type="transmembrane region" description="Helical" evidence="5">
    <location>
        <begin position="6"/>
        <end position="27"/>
    </location>
</feature>
<feature type="domain" description="Cell envelope-related transcriptional attenuator" evidence="6">
    <location>
        <begin position="86"/>
        <end position="233"/>
    </location>
</feature>
<gene>
    <name evidence="7" type="ORF">FDZ14_32740</name>
</gene>
<organism evidence="7 8">
    <name type="scientific">Priestia megaterium</name>
    <name type="common">Bacillus megaterium</name>
    <dbReference type="NCBI Taxonomy" id="1404"/>
    <lineage>
        <taxon>Bacteria</taxon>
        <taxon>Bacillati</taxon>
        <taxon>Bacillota</taxon>
        <taxon>Bacilli</taxon>
        <taxon>Bacillales</taxon>
        <taxon>Bacillaceae</taxon>
        <taxon>Priestia</taxon>
    </lineage>
</organism>
<evidence type="ECO:0000256" key="5">
    <source>
        <dbReference type="SAM" id="Phobius"/>
    </source>
</evidence>
<dbReference type="Pfam" id="PF03816">
    <property type="entry name" value="LytR_cpsA_psr"/>
    <property type="match status" value="1"/>
</dbReference>
<accession>A0A6M6E6T5</accession>
<keyword evidence="2 5" id="KW-0812">Transmembrane</keyword>
<name>A0A6M6E6T5_PRIMG</name>
<comment type="similarity">
    <text evidence="1">Belongs to the LytR/CpsA/Psr (LCP) family.</text>
</comment>